<reference evidence="2" key="1">
    <citation type="journal article" date="2020" name="Stud. Mycol.">
        <title>101 Dothideomycetes genomes: a test case for predicting lifestyles and emergence of pathogens.</title>
        <authorList>
            <person name="Haridas S."/>
            <person name="Albert R."/>
            <person name="Binder M."/>
            <person name="Bloem J."/>
            <person name="Labutti K."/>
            <person name="Salamov A."/>
            <person name="Andreopoulos B."/>
            <person name="Baker S."/>
            <person name="Barry K."/>
            <person name="Bills G."/>
            <person name="Bluhm B."/>
            <person name="Cannon C."/>
            <person name="Castanera R."/>
            <person name="Culley D."/>
            <person name="Daum C."/>
            <person name="Ezra D."/>
            <person name="Gonzalez J."/>
            <person name="Henrissat B."/>
            <person name="Kuo A."/>
            <person name="Liang C."/>
            <person name="Lipzen A."/>
            <person name="Lutzoni F."/>
            <person name="Magnuson J."/>
            <person name="Mondo S."/>
            <person name="Nolan M."/>
            <person name="Ohm R."/>
            <person name="Pangilinan J."/>
            <person name="Park H.-J."/>
            <person name="Ramirez L."/>
            <person name="Alfaro M."/>
            <person name="Sun H."/>
            <person name="Tritt A."/>
            <person name="Yoshinaga Y."/>
            <person name="Zwiers L.-H."/>
            <person name="Turgeon B."/>
            <person name="Goodwin S."/>
            <person name="Spatafora J."/>
            <person name="Crous P."/>
            <person name="Grigoriev I."/>
        </authorList>
    </citation>
    <scope>NUCLEOTIDE SEQUENCE</scope>
    <source>
        <strain evidence="2">CBS 122368</strain>
    </source>
</reference>
<feature type="chain" id="PRO_5025542851" description="Secreted protein" evidence="1">
    <location>
        <begin position="22"/>
        <end position="66"/>
    </location>
</feature>
<keyword evidence="1" id="KW-0732">Signal</keyword>
<sequence length="66" mass="7284">MAGGLTALTIVLLTIVLNTKHSPPTTTIQLGIASRGNKHRSAIRRCSFVLIRLSVSRLGFFHRLRD</sequence>
<dbReference type="AlphaFoldDB" id="A0A6A6HVW1"/>
<dbReference type="EMBL" id="ML987210">
    <property type="protein sequence ID" value="KAF2241693.1"/>
    <property type="molecule type" value="Genomic_DNA"/>
</dbReference>
<dbReference type="GeneID" id="54573571"/>
<evidence type="ECO:0000256" key="1">
    <source>
        <dbReference type="SAM" id="SignalP"/>
    </source>
</evidence>
<proteinExistence type="predicted"/>
<dbReference type="Proteomes" id="UP000800094">
    <property type="component" value="Unassembled WGS sequence"/>
</dbReference>
<keyword evidence="3" id="KW-1185">Reference proteome</keyword>
<evidence type="ECO:0008006" key="4">
    <source>
        <dbReference type="Google" id="ProtNLM"/>
    </source>
</evidence>
<protein>
    <recommendedName>
        <fullName evidence="4">Secreted protein</fullName>
    </recommendedName>
</protein>
<accession>A0A6A6HVW1</accession>
<feature type="signal peptide" evidence="1">
    <location>
        <begin position="1"/>
        <end position="21"/>
    </location>
</feature>
<name>A0A6A6HVW1_9PLEO</name>
<organism evidence="2 3">
    <name type="scientific">Trematosphaeria pertusa</name>
    <dbReference type="NCBI Taxonomy" id="390896"/>
    <lineage>
        <taxon>Eukaryota</taxon>
        <taxon>Fungi</taxon>
        <taxon>Dikarya</taxon>
        <taxon>Ascomycota</taxon>
        <taxon>Pezizomycotina</taxon>
        <taxon>Dothideomycetes</taxon>
        <taxon>Pleosporomycetidae</taxon>
        <taxon>Pleosporales</taxon>
        <taxon>Massarineae</taxon>
        <taxon>Trematosphaeriaceae</taxon>
        <taxon>Trematosphaeria</taxon>
    </lineage>
</organism>
<evidence type="ECO:0000313" key="3">
    <source>
        <dbReference type="Proteomes" id="UP000800094"/>
    </source>
</evidence>
<dbReference type="RefSeq" id="XP_033676697.1">
    <property type="nucleotide sequence ID" value="XM_033820241.1"/>
</dbReference>
<evidence type="ECO:0000313" key="2">
    <source>
        <dbReference type="EMBL" id="KAF2241693.1"/>
    </source>
</evidence>
<gene>
    <name evidence="2" type="ORF">BU26DRAFT_168752</name>
</gene>